<comment type="catalytic activity">
    <reaction evidence="1">
        <text>Hydrolysis of terminal (1-&gt;4)-linked alpha-D-glucose residues successively from non-reducing ends of the chains with release of beta-D-glucose.</text>
        <dbReference type="EC" id="3.2.1.3"/>
    </reaction>
</comment>
<dbReference type="AlphaFoldDB" id="A0A4R8FSX2"/>
<sequence>MSAGPDPGWVAARRGAAARALRRAVSATGLSRHRAGFGWTVVPAPGSILASARVASWDPEPDYFHHWTRDAAIALAAIPEAMAAEPGAAGFWRQAVADHVRFSLAISDPDRRGPPVNPLKDSATGAFRPYLRPDAELAALTGPAWLAEPRCAADGGPDLERWGRPQYDGPALRAAALMRLGAAMPEARGEKADRLIARDLDFTLSVAGQPCLGPWEEEPARRSGFTLIAQWDALELGARRLGRADLAGAAETVADLIAEAADPVTGGWRESLEATPGGLDSATVLALVQAGRSDGPFALTAPRTRATMAALETLFAGLYPLNQGRAAPALGRWAGDVFCGGNPWFPVTLGFAEAHYRIAAATGEAAEFDRAEALMAVVEDLAPEGDDLPEQADRETGAPTSCLGLTWSAAAFLMAAAARDQALAAR</sequence>
<dbReference type="PRINTS" id="PR00736">
    <property type="entry name" value="GLHYDRLASE15"/>
</dbReference>
<evidence type="ECO:0000256" key="2">
    <source>
        <dbReference type="ARBA" id="ARBA00006188"/>
    </source>
</evidence>
<evidence type="ECO:0000313" key="10">
    <source>
        <dbReference type="Proteomes" id="UP000295484"/>
    </source>
</evidence>
<gene>
    <name evidence="9" type="ORF">EV657_11196</name>
</gene>
<dbReference type="Gene3D" id="1.50.10.10">
    <property type="match status" value="1"/>
</dbReference>
<evidence type="ECO:0000256" key="4">
    <source>
        <dbReference type="ARBA" id="ARBA00022801"/>
    </source>
</evidence>
<dbReference type="InterPro" id="IPR011613">
    <property type="entry name" value="GH15-like"/>
</dbReference>
<dbReference type="EC" id="3.2.1.3" evidence="3"/>
<dbReference type="GO" id="GO:0000272">
    <property type="term" value="P:polysaccharide catabolic process"/>
    <property type="evidence" value="ECO:0007669"/>
    <property type="project" value="UniProtKB-KW"/>
</dbReference>
<evidence type="ECO:0000256" key="5">
    <source>
        <dbReference type="ARBA" id="ARBA00023277"/>
    </source>
</evidence>
<evidence type="ECO:0000313" key="9">
    <source>
        <dbReference type="EMBL" id="TDX28579.1"/>
    </source>
</evidence>
<evidence type="ECO:0000259" key="8">
    <source>
        <dbReference type="Pfam" id="PF00723"/>
    </source>
</evidence>
<dbReference type="InterPro" id="IPR008928">
    <property type="entry name" value="6-hairpin_glycosidase_sf"/>
</dbReference>
<organism evidence="9 10">
    <name type="scientific">Rhodovulum visakhapatnamense</name>
    <dbReference type="NCBI Taxonomy" id="364297"/>
    <lineage>
        <taxon>Bacteria</taxon>
        <taxon>Pseudomonadati</taxon>
        <taxon>Pseudomonadota</taxon>
        <taxon>Alphaproteobacteria</taxon>
        <taxon>Rhodobacterales</taxon>
        <taxon>Paracoccaceae</taxon>
        <taxon>Rhodovulum</taxon>
    </lineage>
</organism>
<keyword evidence="7" id="KW-0624">Polysaccharide degradation</keyword>
<dbReference type="EMBL" id="SOEB01000011">
    <property type="protein sequence ID" value="TDX28579.1"/>
    <property type="molecule type" value="Genomic_DNA"/>
</dbReference>
<evidence type="ECO:0000256" key="1">
    <source>
        <dbReference type="ARBA" id="ARBA00001863"/>
    </source>
</evidence>
<dbReference type="PANTHER" id="PTHR31616:SF9">
    <property type="entry name" value="GLUCOAMYLASE, INTRACELLULAR SPORULATION-SPECIFIC"/>
    <property type="match status" value="1"/>
</dbReference>
<dbReference type="InterPro" id="IPR012341">
    <property type="entry name" value="6hp_glycosidase-like_sf"/>
</dbReference>
<dbReference type="PANTHER" id="PTHR31616">
    <property type="entry name" value="TREHALASE"/>
    <property type="match status" value="1"/>
</dbReference>
<keyword evidence="6" id="KW-0326">Glycosidase</keyword>
<dbReference type="GO" id="GO:0004339">
    <property type="term" value="F:glucan 1,4-alpha-glucosidase activity"/>
    <property type="evidence" value="ECO:0007669"/>
    <property type="project" value="UniProtKB-EC"/>
</dbReference>
<comment type="similarity">
    <text evidence="2">Belongs to the glycosyl hydrolase 15 family.</text>
</comment>
<dbReference type="Pfam" id="PF00723">
    <property type="entry name" value="Glyco_hydro_15"/>
    <property type="match status" value="1"/>
</dbReference>
<keyword evidence="5" id="KW-0119">Carbohydrate metabolism</keyword>
<comment type="caution">
    <text evidence="9">The sequence shown here is derived from an EMBL/GenBank/DDBJ whole genome shotgun (WGS) entry which is preliminary data.</text>
</comment>
<protein>
    <recommendedName>
        <fullName evidence="3">glucan 1,4-alpha-glucosidase</fullName>
        <ecNumber evidence="3">3.2.1.3</ecNumber>
    </recommendedName>
</protein>
<accession>A0A4R8FSX2</accession>
<evidence type="ECO:0000256" key="7">
    <source>
        <dbReference type="ARBA" id="ARBA00023326"/>
    </source>
</evidence>
<evidence type="ECO:0000256" key="3">
    <source>
        <dbReference type="ARBA" id="ARBA00012593"/>
    </source>
</evidence>
<keyword evidence="4" id="KW-0378">Hydrolase</keyword>
<dbReference type="InterPro" id="IPR000165">
    <property type="entry name" value="Glucoamylase"/>
</dbReference>
<dbReference type="Proteomes" id="UP000295484">
    <property type="component" value="Unassembled WGS sequence"/>
</dbReference>
<feature type="domain" description="GH15-like" evidence="8">
    <location>
        <begin position="160"/>
        <end position="416"/>
    </location>
</feature>
<proteinExistence type="inferred from homology"/>
<reference evidence="9 10" key="1">
    <citation type="submission" date="2019-03" db="EMBL/GenBank/DDBJ databases">
        <title>Genomic Encyclopedia of Type Strains, Phase IV (KMG-IV): sequencing the most valuable type-strain genomes for metagenomic binning, comparative biology and taxonomic classification.</title>
        <authorList>
            <person name="Goeker M."/>
        </authorList>
    </citation>
    <scope>NUCLEOTIDE SEQUENCE [LARGE SCALE GENOMIC DNA]</scope>
    <source>
        <strain evidence="9 10">JA181</strain>
    </source>
</reference>
<dbReference type="SUPFAM" id="SSF48208">
    <property type="entry name" value="Six-hairpin glycosidases"/>
    <property type="match status" value="1"/>
</dbReference>
<evidence type="ECO:0000256" key="6">
    <source>
        <dbReference type="ARBA" id="ARBA00023295"/>
    </source>
</evidence>
<name>A0A4R8FSX2_9RHOB</name>
<dbReference type="RefSeq" id="WP_134077964.1">
    <property type="nucleotide sequence ID" value="NZ_SOEB01000011.1"/>
</dbReference>